<dbReference type="PANTHER" id="PTHR10695:SF46">
    <property type="entry name" value="BIFUNCTIONAL COENZYME A SYNTHASE-RELATED"/>
    <property type="match status" value="1"/>
</dbReference>
<protein>
    <submittedName>
        <fullName evidence="4">CoaE-domain-containing protein</fullName>
    </submittedName>
</protein>
<dbReference type="GO" id="GO:0015937">
    <property type="term" value="P:coenzyme A biosynthetic process"/>
    <property type="evidence" value="ECO:0007669"/>
    <property type="project" value="EnsemblFungi"/>
</dbReference>
<dbReference type="PANTHER" id="PTHR10695">
    <property type="entry name" value="DEPHOSPHO-COA KINASE-RELATED"/>
    <property type="match status" value="1"/>
</dbReference>
<keyword evidence="2" id="KW-0067">ATP-binding</keyword>
<dbReference type="EMBL" id="KV453910">
    <property type="protein sequence ID" value="ODV80542.1"/>
    <property type="molecule type" value="Genomic_DNA"/>
</dbReference>
<dbReference type="GO" id="GO:0005524">
    <property type="term" value="F:ATP binding"/>
    <property type="evidence" value="ECO:0007669"/>
    <property type="project" value="UniProtKB-KW"/>
</dbReference>
<dbReference type="Gene3D" id="3.40.50.300">
    <property type="entry name" value="P-loop containing nucleotide triphosphate hydrolases"/>
    <property type="match status" value="1"/>
</dbReference>
<evidence type="ECO:0000313" key="5">
    <source>
        <dbReference type="Proteomes" id="UP000094285"/>
    </source>
</evidence>
<gene>
    <name evidence="4" type="ORF">CANTADRAFT_48429</name>
</gene>
<organism evidence="4 5">
    <name type="scientific">Suhomyces tanzawaensis NRRL Y-17324</name>
    <dbReference type="NCBI Taxonomy" id="984487"/>
    <lineage>
        <taxon>Eukaryota</taxon>
        <taxon>Fungi</taxon>
        <taxon>Dikarya</taxon>
        <taxon>Ascomycota</taxon>
        <taxon>Saccharomycotina</taxon>
        <taxon>Pichiomycetes</taxon>
        <taxon>Debaryomycetaceae</taxon>
        <taxon>Suhomyces</taxon>
    </lineage>
</organism>
<dbReference type="AlphaFoldDB" id="A0A1E4SMD7"/>
<dbReference type="SUPFAM" id="SSF52540">
    <property type="entry name" value="P-loop containing nucleoside triphosphate hydrolases"/>
    <property type="match status" value="1"/>
</dbReference>
<dbReference type="CDD" id="cd02022">
    <property type="entry name" value="DPCK"/>
    <property type="match status" value="1"/>
</dbReference>
<dbReference type="PROSITE" id="PS51219">
    <property type="entry name" value="DPCK"/>
    <property type="match status" value="1"/>
</dbReference>
<evidence type="ECO:0000256" key="2">
    <source>
        <dbReference type="ARBA" id="ARBA00022840"/>
    </source>
</evidence>
<dbReference type="Pfam" id="PF01121">
    <property type="entry name" value="CoaE"/>
    <property type="match status" value="1"/>
</dbReference>
<dbReference type="InterPro" id="IPR027417">
    <property type="entry name" value="P-loop_NTPase"/>
</dbReference>
<sequence length="243" mass="27099">MLIVGLTGGIATGKSTVSKTLHERHNYTIVDADLIAKEVVYPGKRAYEEVVKAFKDEVEDLVNPNDFSLNRGALGAAVFGNRERLNKLNSIVHPAVKKEIVWQIFHAYVTAQSLVILDVPLLFESGLDKICGLTVTVTCADDIQKQRLQLRNPELSAEDVQKRIDSQMSNAVRNHRADLVIDNSKDLKRLKQSIDEVAKEIHPGIIFTALDLFPPFGLISALFTFAIRSVRDRLKGNEPKKND</sequence>
<evidence type="ECO:0000256" key="1">
    <source>
        <dbReference type="ARBA" id="ARBA00022741"/>
    </source>
</evidence>
<dbReference type="InterPro" id="IPR001977">
    <property type="entry name" value="Depp_CoAkinase"/>
</dbReference>
<name>A0A1E4SMD7_9ASCO</name>
<dbReference type="NCBIfam" id="TIGR00152">
    <property type="entry name" value="dephospho-CoA kinase"/>
    <property type="match status" value="1"/>
</dbReference>
<evidence type="ECO:0000313" key="4">
    <source>
        <dbReference type="EMBL" id="ODV80542.1"/>
    </source>
</evidence>
<dbReference type="GeneID" id="30983717"/>
<proteinExistence type="inferred from homology"/>
<keyword evidence="3" id="KW-1133">Transmembrane helix</keyword>
<dbReference type="STRING" id="984487.A0A1E4SMD7"/>
<dbReference type="HAMAP" id="MF_00376">
    <property type="entry name" value="Dephospho_CoA_kinase"/>
    <property type="match status" value="1"/>
</dbReference>
<keyword evidence="3" id="KW-0812">Transmembrane</keyword>
<reference evidence="5" key="1">
    <citation type="submission" date="2016-05" db="EMBL/GenBank/DDBJ databases">
        <title>Comparative genomics of biotechnologically important yeasts.</title>
        <authorList>
            <consortium name="DOE Joint Genome Institute"/>
            <person name="Riley R."/>
            <person name="Haridas S."/>
            <person name="Wolfe K.H."/>
            <person name="Lopes M.R."/>
            <person name="Hittinger C.T."/>
            <person name="Goker M."/>
            <person name="Salamov A."/>
            <person name="Wisecaver J."/>
            <person name="Long T.M."/>
            <person name="Aerts A.L."/>
            <person name="Barry K."/>
            <person name="Choi C."/>
            <person name="Clum A."/>
            <person name="Coughlan A.Y."/>
            <person name="Deshpande S."/>
            <person name="Douglass A.P."/>
            <person name="Hanson S.J."/>
            <person name="Klenk H.-P."/>
            <person name="Labutti K."/>
            <person name="Lapidus A."/>
            <person name="Lindquist E."/>
            <person name="Lipzen A."/>
            <person name="Meier-Kolthoff J.P."/>
            <person name="Ohm R.A."/>
            <person name="Otillar R.P."/>
            <person name="Pangilinan J."/>
            <person name="Peng Y."/>
            <person name="Rokas A."/>
            <person name="Rosa C.A."/>
            <person name="Scheuner C."/>
            <person name="Sibirny A.A."/>
            <person name="Slot J.C."/>
            <person name="Stielow J.B."/>
            <person name="Sun H."/>
            <person name="Kurtzman C.P."/>
            <person name="Blackwell M."/>
            <person name="Grigoriev I.V."/>
            <person name="Jeffries T.W."/>
        </authorList>
    </citation>
    <scope>NUCLEOTIDE SEQUENCE [LARGE SCALE GENOMIC DNA]</scope>
    <source>
        <strain evidence="5">NRRL Y-17324</strain>
    </source>
</reference>
<dbReference type="GO" id="GO:1990143">
    <property type="term" value="C:CoA-synthesizing protein complex"/>
    <property type="evidence" value="ECO:0007669"/>
    <property type="project" value="EnsemblFungi"/>
</dbReference>
<feature type="transmembrane region" description="Helical" evidence="3">
    <location>
        <begin position="205"/>
        <end position="227"/>
    </location>
</feature>
<accession>A0A1E4SMD7</accession>
<keyword evidence="1" id="KW-0547">Nucleotide-binding</keyword>
<dbReference type="GO" id="GO:0031315">
    <property type="term" value="C:extrinsic component of mitochondrial outer membrane"/>
    <property type="evidence" value="ECO:0007669"/>
    <property type="project" value="EnsemblFungi"/>
</dbReference>
<dbReference type="OrthoDB" id="247245at2759"/>
<dbReference type="Proteomes" id="UP000094285">
    <property type="component" value="Unassembled WGS sequence"/>
</dbReference>
<keyword evidence="5" id="KW-1185">Reference proteome</keyword>
<evidence type="ECO:0000256" key="3">
    <source>
        <dbReference type="SAM" id="Phobius"/>
    </source>
</evidence>
<keyword evidence="3" id="KW-0472">Membrane</keyword>
<dbReference type="GO" id="GO:0004140">
    <property type="term" value="F:dephospho-CoA kinase activity"/>
    <property type="evidence" value="ECO:0007669"/>
    <property type="project" value="InterPro"/>
</dbReference>
<dbReference type="RefSeq" id="XP_020065664.1">
    <property type="nucleotide sequence ID" value="XM_020209581.1"/>
</dbReference>
<dbReference type="GO" id="GO:0005811">
    <property type="term" value="C:lipid droplet"/>
    <property type="evidence" value="ECO:0007669"/>
    <property type="project" value="EnsemblFungi"/>
</dbReference>